<organism evidence="2 3">
    <name type="scientific">Ensete ventricosum</name>
    <name type="common">Abyssinian banana</name>
    <name type="synonym">Musa ensete</name>
    <dbReference type="NCBI Taxonomy" id="4639"/>
    <lineage>
        <taxon>Eukaryota</taxon>
        <taxon>Viridiplantae</taxon>
        <taxon>Streptophyta</taxon>
        <taxon>Embryophyta</taxon>
        <taxon>Tracheophyta</taxon>
        <taxon>Spermatophyta</taxon>
        <taxon>Magnoliopsida</taxon>
        <taxon>Liliopsida</taxon>
        <taxon>Zingiberales</taxon>
        <taxon>Musaceae</taxon>
        <taxon>Ensete</taxon>
    </lineage>
</organism>
<name>A0A426ZJG8_ENSVE</name>
<evidence type="ECO:0000313" key="3">
    <source>
        <dbReference type="Proteomes" id="UP000287651"/>
    </source>
</evidence>
<reference evidence="2 3" key="1">
    <citation type="journal article" date="2014" name="Agronomy (Basel)">
        <title>A Draft Genome Sequence for Ensete ventricosum, the Drought-Tolerant Tree Against Hunger.</title>
        <authorList>
            <person name="Harrison J."/>
            <person name="Moore K.A."/>
            <person name="Paszkiewicz K."/>
            <person name="Jones T."/>
            <person name="Grant M."/>
            <person name="Ambacheew D."/>
            <person name="Muzemil S."/>
            <person name="Studholme D.J."/>
        </authorList>
    </citation>
    <scope>NUCLEOTIDE SEQUENCE [LARGE SCALE GENOMIC DNA]</scope>
</reference>
<gene>
    <name evidence="2" type="ORF">B296_00024280</name>
</gene>
<dbReference type="EMBL" id="AMZH03006326">
    <property type="protein sequence ID" value="RRT64110.1"/>
    <property type="molecule type" value="Genomic_DNA"/>
</dbReference>
<protein>
    <submittedName>
        <fullName evidence="2">Uncharacterized protein</fullName>
    </submittedName>
</protein>
<accession>A0A426ZJG8</accession>
<proteinExistence type="predicted"/>
<sequence length="174" mass="18295">MNFFAAATRSIVKLDPTASSSSSTSSATAASPPAAAVAASPTCCLVPSFNMGESFTLDVSTTRSDHTSRGPASAPPPRRGSTIRRSRFPDPGLGGRSIVSPAHVHGAIRRHQPDDWDPTAHGAPCLDHSRCAALDPNSVYRFGLETATSRMISCQSGCLLYHPMLSFGIVRSLI</sequence>
<feature type="region of interest" description="Disordered" evidence="1">
    <location>
        <begin position="60"/>
        <end position="96"/>
    </location>
</feature>
<dbReference type="AlphaFoldDB" id="A0A426ZJG8"/>
<dbReference type="Proteomes" id="UP000287651">
    <property type="component" value="Unassembled WGS sequence"/>
</dbReference>
<evidence type="ECO:0000256" key="1">
    <source>
        <dbReference type="SAM" id="MobiDB-lite"/>
    </source>
</evidence>
<comment type="caution">
    <text evidence="2">The sequence shown here is derived from an EMBL/GenBank/DDBJ whole genome shotgun (WGS) entry which is preliminary data.</text>
</comment>
<evidence type="ECO:0000313" key="2">
    <source>
        <dbReference type="EMBL" id="RRT64110.1"/>
    </source>
</evidence>